<evidence type="ECO:0000313" key="1">
    <source>
        <dbReference type="EMBL" id="KNZ63420.1"/>
    </source>
</evidence>
<dbReference type="VEuPathDB" id="FungiDB:VP01_1146g1"/>
<protein>
    <submittedName>
        <fullName evidence="1">Uncharacterized protein</fullName>
    </submittedName>
</protein>
<keyword evidence="2" id="KW-1185">Reference proteome</keyword>
<name>A0A0L6VT89_9BASI</name>
<gene>
    <name evidence="1" type="ORF">VP01_1146g1</name>
</gene>
<dbReference type="AlphaFoldDB" id="A0A0L6VT89"/>
<dbReference type="Proteomes" id="UP000037035">
    <property type="component" value="Unassembled WGS sequence"/>
</dbReference>
<reference evidence="1 2" key="1">
    <citation type="submission" date="2015-08" db="EMBL/GenBank/DDBJ databases">
        <title>Next Generation Sequencing and Analysis of the Genome of Puccinia sorghi L Schw, the Causal Agent of Maize Common Rust.</title>
        <authorList>
            <person name="Rochi L."/>
            <person name="Burguener G."/>
            <person name="Darino M."/>
            <person name="Turjanski A."/>
            <person name="Kreff E."/>
            <person name="Dieguez M.J."/>
            <person name="Sacco F."/>
        </authorList>
    </citation>
    <scope>NUCLEOTIDE SEQUENCE [LARGE SCALE GENOMIC DNA]</scope>
    <source>
        <strain evidence="1 2">RO10H11247</strain>
    </source>
</reference>
<sequence>MWICTTCILNKFKLTKQTCMPKQSKHNLNPLRQIVNSNALRWKSTACKMGFIYNWSEFGIKILDYGRYNQLRIRTCRERSRLFHSSWRCILILCTVRAWEPQFFLCGGEFTSHPKFQFAVQGPSGFGVLQKKLAQLPAIDMQNAPAKLSSKLLLIESTLEKGWSINRSFLGVSGFQLQAVEQVSFAVGFSKIIPWPVRLIQCQLILGGVSYKYGHRNSPYYSSWDLTLKPQNWSKRINTNRGLKKESNNISKSKTNGKQSQPTIIVNLADGTGFLELMNVPKKIINFSGMINLQNFHPNFQTLCNHTNSSNKMSLELISYPTHELLDSLKIKAICRCTEIFSL</sequence>
<dbReference type="EMBL" id="LAVV01001632">
    <property type="protein sequence ID" value="KNZ63420.1"/>
    <property type="molecule type" value="Genomic_DNA"/>
</dbReference>
<evidence type="ECO:0000313" key="2">
    <source>
        <dbReference type="Proteomes" id="UP000037035"/>
    </source>
</evidence>
<accession>A0A0L6VT89</accession>
<organism evidence="1 2">
    <name type="scientific">Puccinia sorghi</name>
    <dbReference type="NCBI Taxonomy" id="27349"/>
    <lineage>
        <taxon>Eukaryota</taxon>
        <taxon>Fungi</taxon>
        <taxon>Dikarya</taxon>
        <taxon>Basidiomycota</taxon>
        <taxon>Pucciniomycotina</taxon>
        <taxon>Pucciniomycetes</taxon>
        <taxon>Pucciniales</taxon>
        <taxon>Pucciniaceae</taxon>
        <taxon>Puccinia</taxon>
    </lineage>
</organism>
<comment type="caution">
    <text evidence="1">The sequence shown here is derived from an EMBL/GenBank/DDBJ whole genome shotgun (WGS) entry which is preliminary data.</text>
</comment>
<proteinExistence type="predicted"/>